<feature type="domain" description="OmpA-like" evidence="7">
    <location>
        <begin position="105"/>
        <end position="223"/>
    </location>
</feature>
<protein>
    <submittedName>
        <fullName evidence="8">Outer membrane protein OmpA-like peptidoglycan-associated protein</fullName>
    </submittedName>
</protein>
<evidence type="ECO:0000256" key="6">
    <source>
        <dbReference type="SAM" id="SignalP"/>
    </source>
</evidence>
<dbReference type="Pfam" id="PF00691">
    <property type="entry name" value="OmpA"/>
    <property type="match status" value="1"/>
</dbReference>
<keyword evidence="6" id="KW-0732">Signal</keyword>
<dbReference type="CDD" id="cd07185">
    <property type="entry name" value="OmpA_C-like"/>
    <property type="match status" value="1"/>
</dbReference>
<dbReference type="SUPFAM" id="SSF103088">
    <property type="entry name" value="OmpA-like"/>
    <property type="match status" value="1"/>
</dbReference>
<evidence type="ECO:0000259" key="7">
    <source>
        <dbReference type="PROSITE" id="PS51123"/>
    </source>
</evidence>
<evidence type="ECO:0000256" key="3">
    <source>
        <dbReference type="ARBA" id="ARBA00023237"/>
    </source>
</evidence>
<dbReference type="GO" id="GO:0009279">
    <property type="term" value="C:cell outer membrane"/>
    <property type="evidence" value="ECO:0007669"/>
    <property type="project" value="UniProtKB-SubCell"/>
</dbReference>
<organism evidence="8 9">
    <name type="scientific">Plasticicumulans acidivorans</name>
    <dbReference type="NCBI Taxonomy" id="886464"/>
    <lineage>
        <taxon>Bacteria</taxon>
        <taxon>Pseudomonadati</taxon>
        <taxon>Pseudomonadota</taxon>
        <taxon>Gammaproteobacteria</taxon>
        <taxon>Candidatus Competibacteraceae</taxon>
        <taxon>Plasticicumulans</taxon>
    </lineage>
</organism>
<keyword evidence="5" id="KW-1133">Transmembrane helix</keyword>
<keyword evidence="2 4" id="KW-0472">Membrane</keyword>
<dbReference type="AlphaFoldDB" id="A0A317MZA7"/>
<keyword evidence="5" id="KW-0812">Transmembrane</keyword>
<evidence type="ECO:0000313" key="8">
    <source>
        <dbReference type="EMBL" id="PWV64894.1"/>
    </source>
</evidence>
<proteinExistence type="predicted"/>
<dbReference type="EMBL" id="QGTJ01000002">
    <property type="protein sequence ID" value="PWV64894.1"/>
    <property type="molecule type" value="Genomic_DNA"/>
</dbReference>
<evidence type="ECO:0000256" key="1">
    <source>
        <dbReference type="ARBA" id="ARBA00004442"/>
    </source>
</evidence>
<evidence type="ECO:0000256" key="5">
    <source>
        <dbReference type="SAM" id="Phobius"/>
    </source>
</evidence>
<reference evidence="8 9" key="1">
    <citation type="submission" date="2018-05" db="EMBL/GenBank/DDBJ databases">
        <title>Genomic Encyclopedia of Type Strains, Phase IV (KMG-IV): sequencing the most valuable type-strain genomes for metagenomic binning, comparative biology and taxonomic classification.</title>
        <authorList>
            <person name="Goeker M."/>
        </authorList>
    </citation>
    <scope>NUCLEOTIDE SEQUENCE [LARGE SCALE GENOMIC DNA]</scope>
    <source>
        <strain evidence="8 9">DSM 23606</strain>
    </source>
</reference>
<dbReference type="PRINTS" id="PR01021">
    <property type="entry name" value="OMPADOMAIN"/>
</dbReference>
<name>A0A317MZA7_9GAMM</name>
<keyword evidence="3" id="KW-0998">Cell outer membrane</keyword>
<dbReference type="PANTHER" id="PTHR30329:SF21">
    <property type="entry name" value="LIPOPROTEIN YIAD-RELATED"/>
    <property type="match status" value="1"/>
</dbReference>
<sequence>MTRKKHLLATSGLIVALAVAGCAQQGGSTGGSAGMSKTTTGALAGAALGALAGGLTQGHDKAKRALIGAGIGALAGAAVGNYMDKQEQQLKSQLAGSGVDVSRNGDSIVLNLPEAITFDVGSAKLKPEAQEQLGKIGGVIKEYPQTIIDIAGHTDSTGSPETNMALSQKRAGTVAAYLARSGGLDFKRMVVNGYGESRPIADNGSEAGRAQNRRVEITLLPLTQG</sequence>
<feature type="transmembrane region" description="Helical" evidence="5">
    <location>
        <begin position="65"/>
        <end position="83"/>
    </location>
</feature>
<dbReference type="Gene3D" id="3.30.1330.60">
    <property type="entry name" value="OmpA-like domain"/>
    <property type="match status" value="1"/>
</dbReference>
<feature type="chain" id="PRO_5016432917" evidence="6">
    <location>
        <begin position="21"/>
        <end position="225"/>
    </location>
</feature>
<dbReference type="OrthoDB" id="9782229at2"/>
<dbReference type="InterPro" id="IPR036737">
    <property type="entry name" value="OmpA-like_sf"/>
</dbReference>
<accession>A0A317MZA7</accession>
<dbReference type="PANTHER" id="PTHR30329">
    <property type="entry name" value="STATOR ELEMENT OF FLAGELLAR MOTOR COMPLEX"/>
    <property type="match status" value="1"/>
</dbReference>
<dbReference type="Proteomes" id="UP000246569">
    <property type="component" value="Unassembled WGS sequence"/>
</dbReference>
<dbReference type="PROSITE" id="PS51257">
    <property type="entry name" value="PROKAR_LIPOPROTEIN"/>
    <property type="match status" value="1"/>
</dbReference>
<evidence type="ECO:0000256" key="2">
    <source>
        <dbReference type="ARBA" id="ARBA00023136"/>
    </source>
</evidence>
<dbReference type="InterPro" id="IPR039567">
    <property type="entry name" value="Gly-zipper"/>
</dbReference>
<feature type="signal peptide" evidence="6">
    <location>
        <begin position="1"/>
        <end position="20"/>
    </location>
</feature>
<dbReference type="Pfam" id="PF13488">
    <property type="entry name" value="Gly-zipper_Omp"/>
    <property type="match status" value="1"/>
</dbReference>
<dbReference type="InterPro" id="IPR006665">
    <property type="entry name" value="OmpA-like"/>
</dbReference>
<keyword evidence="9" id="KW-1185">Reference proteome</keyword>
<comment type="caution">
    <text evidence="8">The sequence shown here is derived from an EMBL/GenBank/DDBJ whole genome shotgun (WGS) entry which is preliminary data.</text>
</comment>
<dbReference type="RefSeq" id="WP_110017514.1">
    <property type="nucleotide sequence ID" value="NZ_QGTJ01000002.1"/>
</dbReference>
<evidence type="ECO:0000256" key="4">
    <source>
        <dbReference type="PROSITE-ProRule" id="PRU00473"/>
    </source>
</evidence>
<dbReference type="PROSITE" id="PS51123">
    <property type="entry name" value="OMPA_2"/>
    <property type="match status" value="1"/>
</dbReference>
<gene>
    <name evidence="8" type="ORF">C7443_102548</name>
</gene>
<comment type="subcellular location">
    <subcellularLocation>
        <location evidence="1">Cell outer membrane</location>
    </subcellularLocation>
</comment>
<evidence type="ECO:0000313" key="9">
    <source>
        <dbReference type="Proteomes" id="UP000246569"/>
    </source>
</evidence>
<dbReference type="InterPro" id="IPR050330">
    <property type="entry name" value="Bact_OuterMem_StrucFunc"/>
</dbReference>
<dbReference type="InterPro" id="IPR006664">
    <property type="entry name" value="OMP_bac"/>
</dbReference>